<feature type="compositionally biased region" description="Polar residues" evidence="1">
    <location>
        <begin position="107"/>
        <end position="125"/>
    </location>
</feature>
<keyword evidence="2" id="KW-1185">Reference proteome</keyword>
<feature type="region of interest" description="Disordered" evidence="1">
    <location>
        <begin position="44"/>
        <end position="167"/>
    </location>
</feature>
<gene>
    <name evidence="3" type="primary">LOC115023958</name>
</gene>
<evidence type="ECO:0000313" key="3">
    <source>
        <dbReference type="RefSeq" id="XP_029311188.1"/>
    </source>
</evidence>
<name>A0A6J2RJS8_COTGO</name>
<dbReference type="InParanoid" id="A0A6J2RJS8"/>
<dbReference type="RefSeq" id="XP_029311188.1">
    <property type="nucleotide sequence ID" value="XM_029455328.1"/>
</dbReference>
<reference evidence="3" key="1">
    <citation type="submission" date="2025-08" db="UniProtKB">
        <authorList>
            <consortium name="RefSeq"/>
        </authorList>
    </citation>
    <scope>IDENTIFICATION</scope>
</reference>
<dbReference type="KEGG" id="cgob:115023958"/>
<dbReference type="OrthoDB" id="365640at2759"/>
<evidence type="ECO:0000256" key="1">
    <source>
        <dbReference type="SAM" id="MobiDB-lite"/>
    </source>
</evidence>
<accession>A0A6J2RJS8</accession>
<dbReference type="AlphaFoldDB" id="A0A6J2RJS8"/>
<feature type="compositionally biased region" description="Basic and acidic residues" evidence="1">
    <location>
        <begin position="131"/>
        <end position="146"/>
    </location>
</feature>
<dbReference type="Proteomes" id="UP000504630">
    <property type="component" value="Chromosome 18"/>
</dbReference>
<feature type="compositionally biased region" description="Basic and acidic residues" evidence="1">
    <location>
        <begin position="94"/>
        <end position="103"/>
    </location>
</feature>
<evidence type="ECO:0000313" key="2">
    <source>
        <dbReference type="Proteomes" id="UP000504630"/>
    </source>
</evidence>
<organism evidence="2 3">
    <name type="scientific">Cottoperca gobio</name>
    <name type="common">Frogmouth</name>
    <name type="synonym">Aphritis gobio</name>
    <dbReference type="NCBI Taxonomy" id="56716"/>
    <lineage>
        <taxon>Eukaryota</taxon>
        <taxon>Metazoa</taxon>
        <taxon>Chordata</taxon>
        <taxon>Craniata</taxon>
        <taxon>Vertebrata</taxon>
        <taxon>Euteleostomi</taxon>
        <taxon>Actinopterygii</taxon>
        <taxon>Neopterygii</taxon>
        <taxon>Teleostei</taxon>
        <taxon>Neoteleostei</taxon>
        <taxon>Acanthomorphata</taxon>
        <taxon>Eupercaria</taxon>
        <taxon>Perciformes</taxon>
        <taxon>Notothenioidei</taxon>
        <taxon>Bovichtidae</taxon>
        <taxon>Cottoperca</taxon>
    </lineage>
</organism>
<sequence length="167" mass="18990">MERVTTLKPNEARDIKKELFDEANEFFEKFKTWSLEAQFHGRDKAKAAAEPKQLSTTHADYTAHKCQRTKPILPSTETGEKSNEPFQTTTTMMEDFKAWDTPKTKKTTFTRSTPKPESCKTSPTPRSLHPKVKETAVGDSSQERHQGTSTPCGGRSDFRLGLRLPWN</sequence>
<dbReference type="GeneID" id="115023958"/>
<proteinExistence type="predicted"/>
<protein>
    <submittedName>
        <fullName evidence="3">Stabilizer of axonemal microtubules 2-like</fullName>
    </submittedName>
</protein>